<dbReference type="InterPro" id="IPR023977">
    <property type="entry name" value="MbnP-like"/>
</dbReference>
<evidence type="ECO:0000259" key="2">
    <source>
        <dbReference type="Pfam" id="PF20243"/>
    </source>
</evidence>
<dbReference type="InterPro" id="IPR046863">
    <property type="entry name" value="MbnP-like_dom"/>
</dbReference>
<dbReference type="PROSITE" id="PS51257">
    <property type="entry name" value="PROKAR_LIPOPROTEIN"/>
    <property type="match status" value="1"/>
</dbReference>
<evidence type="ECO:0000256" key="1">
    <source>
        <dbReference type="SAM" id="SignalP"/>
    </source>
</evidence>
<sequence length="308" mass="30943">MTRQGFILSALPLAALATLAACGGGGGSDGDDTPRTVTIEFAAVAGSTPIGCGSTVSGLGSGAVDAKVQDFRFYVSNVKLVKANGSEVALTLPANDDWNYSAGGNAVTLIDLEDGSGGCSAGTAETHATLTGTVPAGDYVGVKMTMGVPFALNHTDYASAPAPLDVQAMAWSWQSGRKFAKIEVVDPDGAEGDWTAHSFYVHLGSTGCSGNPANGETVSCVAANRMDFALAAFDPATQKIAVDLRALLAGNDITRNQAGAPGCMSGGTDPECAAVFEALAIAWKADGSGSGLPVDGGAAQTLFRAVAK</sequence>
<feature type="domain" description="Copper-binding protein MbnP-like" evidence="2">
    <location>
        <begin position="35"/>
        <end position="265"/>
    </location>
</feature>
<dbReference type="NCBIfam" id="TIGR04052">
    <property type="entry name" value="MbnP_like_WxW"/>
    <property type="match status" value="1"/>
</dbReference>
<evidence type="ECO:0000313" key="4">
    <source>
        <dbReference type="Proteomes" id="UP000295106"/>
    </source>
</evidence>
<reference evidence="3 4" key="1">
    <citation type="submission" date="2019-03" db="EMBL/GenBank/DDBJ databases">
        <title>Genomic Encyclopedia of Type Strains, Phase IV (KMG-IV): sequencing the most valuable type-strain genomes for metagenomic binning, comparative biology and taxonomic classification.</title>
        <authorList>
            <person name="Goeker M."/>
        </authorList>
    </citation>
    <scope>NUCLEOTIDE SEQUENCE [LARGE SCALE GENOMIC DNA]</scope>
    <source>
        <strain evidence="3 4">DSM 1709</strain>
    </source>
</reference>
<dbReference type="AlphaFoldDB" id="A0A4V2SH12"/>
<dbReference type="RefSeq" id="WP_132645733.1">
    <property type="nucleotide sequence ID" value="NZ_CP181386.1"/>
</dbReference>
<comment type="caution">
    <text evidence="3">The sequence shown here is derived from an EMBL/GenBank/DDBJ whole genome shotgun (WGS) entry which is preliminary data.</text>
</comment>
<dbReference type="GeneID" id="99685846"/>
<dbReference type="Pfam" id="PF20243">
    <property type="entry name" value="MbnP"/>
    <property type="match status" value="1"/>
</dbReference>
<organism evidence="3 4">
    <name type="scientific">Rubrivivax gelatinosus</name>
    <name type="common">Rhodocyclus gelatinosus</name>
    <name type="synonym">Rhodopseudomonas gelatinosa</name>
    <dbReference type="NCBI Taxonomy" id="28068"/>
    <lineage>
        <taxon>Bacteria</taxon>
        <taxon>Pseudomonadati</taxon>
        <taxon>Pseudomonadota</taxon>
        <taxon>Betaproteobacteria</taxon>
        <taxon>Burkholderiales</taxon>
        <taxon>Sphaerotilaceae</taxon>
        <taxon>Rubrivivax</taxon>
    </lineage>
</organism>
<feature type="signal peptide" evidence="1">
    <location>
        <begin position="1"/>
        <end position="20"/>
    </location>
</feature>
<name>A0A4V2SH12_RUBGE</name>
<protein>
    <submittedName>
        <fullName evidence="3">Methanobactin biosynthesis cassette protein MbnP</fullName>
    </submittedName>
</protein>
<keyword evidence="1" id="KW-0732">Signal</keyword>
<feature type="chain" id="PRO_5020420204" evidence="1">
    <location>
        <begin position="21"/>
        <end position="308"/>
    </location>
</feature>
<proteinExistence type="predicted"/>
<evidence type="ECO:0000313" key="3">
    <source>
        <dbReference type="EMBL" id="TCP03298.1"/>
    </source>
</evidence>
<accession>A0A4V2SH12</accession>
<dbReference type="Proteomes" id="UP000295106">
    <property type="component" value="Unassembled WGS sequence"/>
</dbReference>
<gene>
    <name evidence="3" type="ORF">EV684_10416</name>
</gene>
<dbReference type="OrthoDB" id="64245at2"/>
<dbReference type="EMBL" id="SLXD01000004">
    <property type="protein sequence ID" value="TCP03298.1"/>
    <property type="molecule type" value="Genomic_DNA"/>
</dbReference>